<dbReference type="GeneID" id="112687789"/>
<sequence length="141" mass="16124">MNKIIKKNFNDGVFSNRFKSRSDYVQCASPDLINTLKVFFTVWDILNQSNMNSLPINLHGTMNTRCSRRSLKKKSSLDHTTAVLPARFQRTDAESFACEAVVVEYEVSIIIINIFDLHSDIKCSQIFRLSIALAKFLEVTE</sequence>
<organism evidence="1 2">
    <name type="scientific">Sipha flava</name>
    <name type="common">yellow sugarcane aphid</name>
    <dbReference type="NCBI Taxonomy" id="143950"/>
    <lineage>
        <taxon>Eukaryota</taxon>
        <taxon>Metazoa</taxon>
        <taxon>Ecdysozoa</taxon>
        <taxon>Arthropoda</taxon>
        <taxon>Hexapoda</taxon>
        <taxon>Insecta</taxon>
        <taxon>Pterygota</taxon>
        <taxon>Neoptera</taxon>
        <taxon>Paraneoptera</taxon>
        <taxon>Hemiptera</taxon>
        <taxon>Sternorrhyncha</taxon>
        <taxon>Aphidomorpha</taxon>
        <taxon>Aphidoidea</taxon>
        <taxon>Aphididae</taxon>
        <taxon>Sipha</taxon>
    </lineage>
</organism>
<evidence type="ECO:0000313" key="2">
    <source>
        <dbReference type="RefSeq" id="XP_025416508.1"/>
    </source>
</evidence>
<keyword evidence="1" id="KW-1185">Reference proteome</keyword>
<gene>
    <name evidence="2" type="primary">LOC112687789</name>
</gene>
<reference evidence="2" key="1">
    <citation type="submission" date="2025-08" db="UniProtKB">
        <authorList>
            <consortium name="RefSeq"/>
        </authorList>
    </citation>
    <scope>IDENTIFICATION</scope>
    <source>
        <tissue evidence="2">Whole body</tissue>
    </source>
</reference>
<dbReference type="Proteomes" id="UP000694846">
    <property type="component" value="Unplaced"/>
</dbReference>
<accession>A0A8B8G146</accession>
<evidence type="ECO:0000313" key="1">
    <source>
        <dbReference type="Proteomes" id="UP000694846"/>
    </source>
</evidence>
<name>A0A8B8G146_9HEMI</name>
<dbReference type="AlphaFoldDB" id="A0A8B8G146"/>
<protein>
    <submittedName>
        <fullName evidence="2">Uncharacterized protein LOC112687789</fullName>
    </submittedName>
</protein>
<dbReference type="RefSeq" id="XP_025416508.1">
    <property type="nucleotide sequence ID" value="XM_025560723.1"/>
</dbReference>
<proteinExistence type="predicted"/>